<evidence type="ECO:0000313" key="9">
    <source>
        <dbReference type="EMBL" id="TCU63459.1"/>
    </source>
</evidence>
<organism evidence="9 10">
    <name type="scientific">Longicatena caecimuris</name>
    <dbReference type="NCBI Taxonomy" id="1796635"/>
    <lineage>
        <taxon>Bacteria</taxon>
        <taxon>Bacillati</taxon>
        <taxon>Bacillota</taxon>
        <taxon>Erysipelotrichia</taxon>
        <taxon>Erysipelotrichales</taxon>
        <taxon>Erysipelotrichaceae</taxon>
        <taxon>Longicatena</taxon>
    </lineage>
</organism>
<dbReference type="Proteomes" id="UP000295773">
    <property type="component" value="Unassembled WGS sequence"/>
</dbReference>
<sequence length="243" mass="28436">MKDELEGIIIRYQEYREHDAILHVLCRKRGIVHVNARGIQKVKSKNAPACQLFTHVRMQLPLQETRSIYTLRSAEIIEGYRHIREDLLKQSIAAYVCECIDASKFEEDVFEVVQTVLDILQETTHPIRILCLFQAIMNRMHGIEPYVDGCVRCGNQKAIYAISIRDGGFICHSCYRMEQDAMRSKEDLKVFRLLCKAHMEHYDILKSYQAFTYQNFEDLYAFFYEYAGISLKSVKFLKTIIAM</sequence>
<dbReference type="Gene3D" id="1.20.1440.120">
    <property type="entry name" value="Recombination protein O, C-terminal domain"/>
    <property type="match status" value="1"/>
</dbReference>
<dbReference type="Gene3D" id="2.40.50.140">
    <property type="entry name" value="Nucleic acid-binding proteins"/>
    <property type="match status" value="1"/>
</dbReference>
<dbReference type="GO" id="GO:0043590">
    <property type="term" value="C:bacterial nucleoid"/>
    <property type="evidence" value="ECO:0007669"/>
    <property type="project" value="TreeGrafter"/>
</dbReference>
<comment type="caution">
    <text evidence="9">The sequence shown here is derived from an EMBL/GenBank/DDBJ whole genome shotgun (WGS) entry which is preliminary data.</text>
</comment>
<evidence type="ECO:0000313" key="10">
    <source>
        <dbReference type="Proteomes" id="UP000295773"/>
    </source>
</evidence>
<dbReference type="SUPFAM" id="SSF57863">
    <property type="entry name" value="ArfGap/RecO-like zinc finger"/>
    <property type="match status" value="1"/>
</dbReference>
<dbReference type="GO" id="GO:0006302">
    <property type="term" value="P:double-strand break repair"/>
    <property type="evidence" value="ECO:0007669"/>
    <property type="project" value="TreeGrafter"/>
</dbReference>
<comment type="similarity">
    <text evidence="1 7">Belongs to the RecO family.</text>
</comment>
<dbReference type="PANTHER" id="PTHR33991:SF1">
    <property type="entry name" value="DNA REPAIR PROTEIN RECO"/>
    <property type="match status" value="1"/>
</dbReference>
<dbReference type="PANTHER" id="PTHR33991">
    <property type="entry name" value="DNA REPAIR PROTEIN RECO"/>
    <property type="match status" value="1"/>
</dbReference>
<dbReference type="GO" id="GO:0006310">
    <property type="term" value="P:DNA recombination"/>
    <property type="evidence" value="ECO:0007669"/>
    <property type="project" value="UniProtKB-UniRule"/>
</dbReference>
<evidence type="ECO:0000256" key="1">
    <source>
        <dbReference type="ARBA" id="ARBA00007452"/>
    </source>
</evidence>
<dbReference type="HAMAP" id="MF_00201">
    <property type="entry name" value="RecO"/>
    <property type="match status" value="1"/>
</dbReference>
<dbReference type="InterPro" id="IPR042242">
    <property type="entry name" value="RecO_C"/>
</dbReference>
<dbReference type="EMBL" id="SMBP01000001">
    <property type="protein sequence ID" value="TCU63459.1"/>
    <property type="molecule type" value="Genomic_DNA"/>
</dbReference>
<accession>A0A4R3TLT0</accession>
<dbReference type="Pfam" id="PF02565">
    <property type="entry name" value="RecO_C"/>
    <property type="match status" value="1"/>
</dbReference>
<comment type="function">
    <text evidence="7">Involved in DNA repair and RecF pathway recombination.</text>
</comment>
<dbReference type="InterPro" id="IPR003717">
    <property type="entry name" value="RecO"/>
</dbReference>
<dbReference type="AlphaFoldDB" id="A0A4R3TLT0"/>
<proteinExistence type="inferred from homology"/>
<dbReference type="GeneID" id="73795675"/>
<evidence type="ECO:0000256" key="4">
    <source>
        <dbReference type="ARBA" id="ARBA00023172"/>
    </source>
</evidence>
<name>A0A4R3TLT0_9FIRM</name>
<keyword evidence="4 7" id="KW-0233">DNA recombination</keyword>
<feature type="domain" description="DNA replication/recombination mediator RecO N-terminal" evidence="8">
    <location>
        <begin position="4"/>
        <end position="80"/>
    </location>
</feature>
<evidence type="ECO:0000256" key="7">
    <source>
        <dbReference type="HAMAP-Rule" id="MF_00201"/>
    </source>
</evidence>
<evidence type="ECO:0000256" key="3">
    <source>
        <dbReference type="ARBA" id="ARBA00022763"/>
    </source>
</evidence>
<dbReference type="RefSeq" id="WP_008688413.1">
    <property type="nucleotide sequence ID" value="NZ_AP024510.1"/>
</dbReference>
<evidence type="ECO:0000256" key="6">
    <source>
        <dbReference type="ARBA" id="ARBA00033409"/>
    </source>
</evidence>
<dbReference type="InterPro" id="IPR037278">
    <property type="entry name" value="ARFGAP/RecO"/>
</dbReference>
<keyword evidence="5 7" id="KW-0234">DNA repair</keyword>
<dbReference type="Pfam" id="PF11967">
    <property type="entry name" value="RecO_N"/>
    <property type="match status" value="1"/>
</dbReference>
<dbReference type="InterPro" id="IPR012340">
    <property type="entry name" value="NA-bd_OB-fold"/>
</dbReference>
<gene>
    <name evidence="7" type="primary">recO</name>
    <name evidence="9" type="ORF">EDD61_101111</name>
</gene>
<keyword evidence="10" id="KW-1185">Reference proteome</keyword>
<evidence type="ECO:0000256" key="2">
    <source>
        <dbReference type="ARBA" id="ARBA00021310"/>
    </source>
</evidence>
<dbReference type="SUPFAM" id="SSF50249">
    <property type="entry name" value="Nucleic acid-binding proteins"/>
    <property type="match status" value="1"/>
</dbReference>
<dbReference type="NCBIfam" id="TIGR00613">
    <property type="entry name" value="reco"/>
    <property type="match status" value="1"/>
</dbReference>
<reference evidence="9 10" key="1">
    <citation type="submission" date="2019-03" db="EMBL/GenBank/DDBJ databases">
        <title>Genomic Encyclopedia of Type Strains, Phase IV (KMG-IV): sequencing the most valuable type-strain genomes for metagenomic binning, comparative biology and taxonomic classification.</title>
        <authorList>
            <person name="Goeker M."/>
        </authorList>
    </citation>
    <scope>NUCLEOTIDE SEQUENCE [LARGE SCALE GENOMIC DNA]</scope>
    <source>
        <strain evidence="9 10">DSM 29481</strain>
    </source>
</reference>
<protein>
    <recommendedName>
        <fullName evidence="2 7">DNA repair protein RecO</fullName>
    </recommendedName>
    <alternativeName>
        <fullName evidence="6 7">Recombination protein O</fullName>
    </alternativeName>
</protein>
<evidence type="ECO:0000256" key="5">
    <source>
        <dbReference type="ARBA" id="ARBA00023204"/>
    </source>
</evidence>
<keyword evidence="3 7" id="KW-0227">DNA damage</keyword>
<evidence type="ECO:0000259" key="8">
    <source>
        <dbReference type="Pfam" id="PF11967"/>
    </source>
</evidence>
<dbReference type="InterPro" id="IPR022572">
    <property type="entry name" value="DNA_rep/recomb_RecO_N"/>
</dbReference>